<evidence type="ECO:0000313" key="1">
    <source>
        <dbReference type="EMBL" id="JAE14162.1"/>
    </source>
</evidence>
<name>A0A0A9FPE1_ARUDO</name>
<sequence>MGKTSSFVQKATHQFNMKYPVCFLYRECLLLCPMKGRQG</sequence>
<accession>A0A0A9FPE1</accession>
<reference evidence="1" key="1">
    <citation type="submission" date="2014-09" db="EMBL/GenBank/DDBJ databases">
        <authorList>
            <person name="Magalhaes I.L.F."/>
            <person name="Oliveira U."/>
            <person name="Santos F.R."/>
            <person name="Vidigal T.H.D.A."/>
            <person name="Brescovit A.D."/>
            <person name="Santos A.J."/>
        </authorList>
    </citation>
    <scope>NUCLEOTIDE SEQUENCE</scope>
    <source>
        <tissue evidence="1">Shoot tissue taken approximately 20 cm above the soil surface</tissue>
    </source>
</reference>
<organism evidence="1">
    <name type="scientific">Arundo donax</name>
    <name type="common">Giant reed</name>
    <name type="synonym">Donax arundinaceus</name>
    <dbReference type="NCBI Taxonomy" id="35708"/>
    <lineage>
        <taxon>Eukaryota</taxon>
        <taxon>Viridiplantae</taxon>
        <taxon>Streptophyta</taxon>
        <taxon>Embryophyta</taxon>
        <taxon>Tracheophyta</taxon>
        <taxon>Spermatophyta</taxon>
        <taxon>Magnoliopsida</taxon>
        <taxon>Liliopsida</taxon>
        <taxon>Poales</taxon>
        <taxon>Poaceae</taxon>
        <taxon>PACMAD clade</taxon>
        <taxon>Arundinoideae</taxon>
        <taxon>Arundineae</taxon>
        <taxon>Arundo</taxon>
    </lineage>
</organism>
<reference evidence="1" key="2">
    <citation type="journal article" date="2015" name="Data Brief">
        <title>Shoot transcriptome of the giant reed, Arundo donax.</title>
        <authorList>
            <person name="Barrero R.A."/>
            <person name="Guerrero F.D."/>
            <person name="Moolhuijzen P."/>
            <person name="Goolsby J.A."/>
            <person name="Tidwell J."/>
            <person name="Bellgard S.E."/>
            <person name="Bellgard M.I."/>
        </authorList>
    </citation>
    <scope>NUCLEOTIDE SEQUENCE</scope>
    <source>
        <tissue evidence="1">Shoot tissue taken approximately 20 cm above the soil surface</tissue>
    </source>
</reference>
<protein>
    <submittedName>
        <fullName evidence="1">Uncharacterized protein</fullName>
    </submittedName>
</protein>
<dbReference type="EMBL" id="GBRH01183734">
    <property type="protein sequence ID" value="JAE14162.1"/>
    <property type="molecule type" value="Transcribed_RNA"/>
</dbReference>
<proteinExistence type="predicted"/>
<dbReference type="AlphaFoldDB" id="A0A0A9FPE1"/>